<evidence type="ECO:0000313" key="3">
    <source>
        <dbReference type="Proteomes" id="UP000586827"/>
    </source>
</evidence>
<comment type="caution">
    <text evidence="2">The sequence shown here is derived from an EMBL/GenBank/DDBJ whole genome shotgun (WGS) entry which is preliminary data.</text>
</comment>
<dbReference type="RefSeq" id="WP_169815209.1">
    <property type="nucleotide sequence ID" value="NZ_JABELX010000032.1"/>
</dbReference>
<proteinExistence type="predicted"/>
<dbReference type="EMBL" id="JABELX010000032">
    <property type="protein sequence ID" value="NNH75947.1"/>
    <property type="molecule type" value="Genomic_DNA"/>
</dbReference>
<dbReference type="GO" id="GO:0016740">
    <property type="term" value="F:transferase activity"/>
    <property type="evidence" value="ECO:0007669"/>
    <property type="project" value="UniProtKB-KW"/>
</dbReference>
<protein>
    <submittedName>
        <fullName evidence="2">Glycosyltransferase</fullName>
    </submittedName>
</protein>
<dbReference type="InterPro" id="IPR029044">
    <property type="entry name" value="Nucleotide-diphossugar_trans"/>
</dbReference>
<dbReference type="PANTHER" id="PTHR43685:SF2">
    <property type="entry name" value="GLYCOSYLTRANSFERASE 2-LIKE DOMAIN-CONTAINING PROTEIN"/>
    <property type="match status" value="1"/>
</dbReference>
<dbReference type="InterPro" id="IPR001173">
    <property type="entry name" value="Glyco_trans_2-like"/>
</dbReference>
<keyword evidence="2" id="KW-0808">Transferase</keyword>
<dbReference type="Proteomes" id="UP000586827">
    <property type="component" value="Unassembled WGS sequence"/>
</dbReference>
<gene>
    <name evidence="2" type="ORF">HLB23_39875</name>
</gene>
<keyword evidence="3" id="KW-1185">Reference proteome</keyword>
<evidence type="ECO:0000313" key="2">
    <source>
        <dbReference type="EMBL" id="NNH75947.1"/>
    </source>
</evidence>
<dbReference type="Gene3D" id="3.90.550.10">
    <property type="entry name" value="Spore Coat Polysaccharide Biosynthesis Protein SpsA, Chain A"/>
    <property type="match status" value="1"/>
</dbReference>
<dbReference type="Pfam" id="PF00535">
    <property type="entry name" value="Glycos_transf_2"/>
    <property type="match status" value="1"/>
</dbReference>
<dbReference type="PANTHER" id="PTHR43685">
    <property type="entry name" value="GLYCOSYLTRANSFERASE"/>
    <property type="match status" value="1"/>
</dbReference>
<organism evidence="2 3">
    <name type="scientific">Nocardia uniformis</name>
    <dbReference type="NCBI Taxonomy" id="53432"/>
    <lineage>
        <taxon>Bacteria</taxon>
        <taxon>Bacillati</taxon>
        <taxon>Actinomycetota</taxon>
        <taxon>Actinomycetes</taxon>
        <taxon>Mycobacteriales</taxon>
        <taxon>Nocardiaceae</taxon>
        <taxon>Nocardia</taxon>
    </lineage>
</organism>
<feature type="domain" description="Glycosyltransferase 2-like" evidence="1">
    <location>
        <begin position="15"/>
        <end position="137"/>
    </location>
</feature>
<dbReference type="InterPro" id="IPR050834">
    <property type="entry name" value="Glycosyltransf_2"/>
</dbReference>
<sequence>MSDPRSVTRRPALVSVIIPVYNGLPDLAEQLEALARQDYVGDYEVLVSDNGSTDGLREYIARQPHSERLRLRYVDSSAKRGAPFARNHAAAVASGDFLVFVDQDDRVYPHWLGALVSAASGADAVGGPIESETLNDRGSVTWRPVPTVEEGFPTHWMPFANGNNTSYWRTAFEAIGGYDEDLINGGDDVDISWRLQQSGLTFAHTPDALVAYRLRRDFRGAWRQCVDYGYGYAQVCIKHRSLGCPRIPTRAMLISLVVATLCNPWNPFTRRRVPRGLWIMHAAGLVGRLKANLRYRTYTG</sequence>
<dbReference type="AlphaFoldDB" id="A0A849CGU2"/>
<accession>A0A849CGU2</accession>
<dbReference type="SUPFAM" id="SSF53448">
    <property type="entry name" value="Nucleotide-diphospho-sugar transferases"/>
    <property type="match status" value="1"/>
</dbReference>
<name>A0A849CGU2_9NOCA</name>
<reference evidence="2 3" key="1">
    <citation type="submission" date="2020-05" db="EMBL/GenBank/DDBJ databases">
        <title>MicrobeNet Type strains.</title>
        <authorList>
            <person name="Nicholson A.C."/>
        </authorList>
    </citation>
    <scope>NUCLEOTIDE SEQUENCE [LARGE SCALE GENOMIC DNA]</scope>
    <source>
        <strain evidence="2 3">JCM 3224</strain>
    </source>
</reference>
<evidence type="ECO:0000259" key="1">
    <source>
        <dbReference type="Pfam" id="PF00535"/>
    </source>
</evidence>